<dbReference type="STRING" id="1271860.SAMN05216174_104304"/>
<dbReference type="AlphaFoldDB" id="A0A1G6PHB2"/>
<gene>
    <name evidence="1" type="ORF">SAMN05216174_104304</name>
</gene>
<evidence type="ECO:0000313" key="2">
    <source>
        <dbReference type="Proteomes" id="UP000199501"/>
    </source>
</evidence>
<proteinExistence type="predicted"/>
<evidence type="ECO:0000313" key="1">
    <source>
        <dbReference type="EMBL" id="SDC79642.1"/>
    </source>
</evidence>
<sequence length="601" mass="64819">MDARVTGDGGLTRWDSADIGRLLLEWFPRKVTLERSEWSGALATLHCWVDFLAATRRGDVRDLDALHAVIDRSAPEFQVRMTDERNYGLAKFWMTRMIEHDVDIADEDAVRGFLRAVQVGEIDYDQDVLGEIMGRRALEGEADLVLPEFEEHDPGPLPPALVPPEGELASLAESAIAVARFRTLVAWVGAGRALTTTKRLRVADARELALLLGVDAPYLERARSSADLPEVSLLVAWARAARLVRVVKGRLLAVKSAAGLLDRPLDLWWRAFEAFGELGPEVCAPASRYEGPSLLAQVLPEVALDLWLSLYTAGGTPVPVELLAGSIREMMSALLGFGIGGPLVGIREMMWRRDLAAVLAALQTVGAVELTVSADAQERDKIIELSGDDDPDLTLARLTPLGLWGARRALRAEGFDAPSVAELAEAPLKRVCEVVEHCAPEVVESVLETWVASRDAKDAAAELAAFCVNGPSSAARLLAWAALEHTGMPGVDQARRLRSEGGVAGGMATEWLVSHGELAPEAAEQPEMLLALSENMAAMHDHGMLIEEMTGHPLHDQLGFVHAIASARHPDRIAMLTTISRDHPGHGIAAAADEALGGGLL</sequence>
<accession>A0A1G6PHB2</accession>
<protein>
    <submittedName>
        <fullName evidence="1">Uncharacterized protein</fullName>
    </submittedName>
</protein>
<keyword evidence="2" id="KW-1185">Reference proteome</keyword>
<organism evidence="1 2">
    <name type="scientific">Actinokineospora iranica</name>
    <dbReference type="NCBI Taxonomy" id="1271860"/>
    <lineage>
        <taxon>Bacteria</taxon>
        <taxon>Bacillati</taxon>
        <taxon>Actinomycetota</taxon>
        <taxon>Actinomycetes</taxon>
        <taxon>Pseudonocardiales</taxon>
        <taxon>Pseudonocardiaceae</taxon>
        <taxon>Actinokineospora</taxon>
    </lineage>
</organism>
<reference evidence="2" key="1">
    <citation type="submission" date="2016-10" db="EMBL/GenBank/DDBJ databases">
        <authorList>
            <person name="Varghese N."/>
            <person name="Submissions S."/>
        </authorList>
    </citation>
    <scope>NUCLEOTIDE SEQUENCE [LARGE SCALE GENOMIC DNA]</scope>
    <source>
        <strain evidence="2">IBRC-M 10403</strain>
    </source>
</reference>
<dbReference type="Proteomes" id="UP000199501">
    <property type="component" value="Unassembled WGS sequence"/>
</dbReference>
<name>A0A1G6PHB2_9PSEU</name>
<dbReference type="EMBL" id="FMZZ01000004">
    <property type="protein sequence ID" value="SDC79642.1"/>
    <property type="molecule type" value="Genomic_DNA"/>
</dbReference>